<dbReference type="EMBL" id="SKFG01000014">
    <property type="protein sequence ID" value="TCZ76063.1"/>
    <property type="molecule type" value="Genomic_DNA"/>
</dbReference>
<sequence length="97" mass="10896">MKIKQVVFNVEDPHQSRLLEHALCQKNFSAYIKRLIDHDLMTDHPPVNLSNEPLKLDTPTPPLILFHQAKTRSITTSKAGTALQSSKFIAEGGQYNA</sequence>
<organism evidence="1 2">
    <name type="scientific">Paenibacillus albiflavus</name>
    <dbReference type="NCBI Taxonomy" id="2545760"/>
    <lineage>
        <taxon>Bacteria</taxon>
        <taxon>Bacillati</taxon>
        <taxon>Bacillota</taxon>
        <taxon>Bacilli</taxon>
        <taxon>Bacillales</taxon>
        <taxon>Paenibacillaceae</taxon>
        <taxon>Paenibacillus</taxon>
    </lineage>
</organism>
<name>A0A4R4EAF0_9BACL</name>
<evidence type="ECO:0000313" key="2">
    <source>
        <dbReference type="Proteomes" id="UP000295418"/>
    </source>
</evidence>
<reference evidence="1 2" key="1">
    <citation type="submission" date="2019-03" db="EMBL/GenBank/DDBJ databases">
        <authorList>
            <person name="Kim M.K.M."/>
        </authorList>
    </citation>
    <scope>NUCLEOTIDE SEQUENCE [LARGE SCALE GENOMIC DNA]</scope>
    <source>
        <strain evidence="1 2">18JY21-1</strain>
    </source>
</reference>
<gene>
    <name evidence="1" type="ORF">E0485_14550</name>
</gene>
<keyword evidence="2" id="KW-1185">Reference proteome</keyword>
<protein>
    <submittedName>
        <fullName evidence="1">Uncharacterized protein</fullName>
    </submittedName>
</protein>
<comment type="caution">
    <text evidence="1">The sequence shown here is derived from an EMBL/GenBank/DDBJ whole genome shotgun (WGS) entry which is preliminary data.</text>
</comment>
<proteinExistence type="predicted"/>
<dbReference type="AlphaFoldDB" id="A0A4R4EAF0"/>
<accession>A0A4R4EAF0</accession>
<dbReference type="RefSeq" id="WP_132418789.1">
    <property type="nucleotide sequence ID" value="NZ_SKFG01000014.1"/>
</dbReference>
<dbReference type="OrthoDB" id="2879907at2"/>
<dbReference type="Proteomes" id="UP000295418">
    <property type="component" value="Unassembled WGS sequence"/>
</dbReference>
<evidence type="ECO:0000313" key="1">
    <source>
        <dbReference type="EMBL" id="TCZ76063.1"/>
    </source>
</evidence>